<keyword evidence="2" id="KW-0813">Transport</keyword>
<feature type="transmembrane region" description="Helical" evidence="7">
    <location>
        <begin position="196"/>
        <end position="223"/>
    </location>
</feature>
<evidence type="ECO:0000256" key="3">
    <source>
        <dbReference type="ARBA" id="ARBA00022475"/>
    </source>
</evidence>
<dbReference type="PROSITE" id="PS50928">
    <property type="entry name" value="ABC_TM1"/>
    <property type="match status" value="1"/>
</dbReference>
<dbReference type="AlphaFoldDB" id="A0A6J6L1K5"/>
<name>A0A6J6L1K5_9ZZZZ</name>
<evidence type="ECO:0000313" key="9">
    <source>
        <dbReference type="EMBL" id="CAB4655897.1"/>
    </source>
</evidence>
<dbReference type="EMBL" id="CAEZWB010000168">
    <property type="protein sequence ID" value="CAB4655897.1"/>
    <property type="molecule type" value="Genomic_DNA"/>
</dbReference>
<evidence type="ECO:0000256" key="1">
    <source>
        <dbReference type="ARBA" id="ARBA00004651"/>
    </source>
</evidence>
<evidence type="ECO:0000256" key="5">
    <source>
        <dbReference type="ARBA" id="ARBA00022989"/>
    </source>
</evidence>
<feature type="transmembrane region" description="Helical" evidence="7">
    <location>
        <begin position="142"/>
        <end position="161"/>
    </location>
</feature>
<organism evidence="9">
    <name type="scientific">freshwater metagenome</name>
    <dbReference type="NCBI Taxonomy" id="449393"/>
    <lineage>
        <taxon>unclassified sequences</taxon>
        <taxon>metagenomes</taxon>
        <taxon>ecological metagenomes</taxon>
    </lineage>
</organism>
<dbReference type="CDD" id="cd06261">
    <property type="entry name" value="TM_PBP2"/>
    <property type="match status" value="1"/>
</dbReference>
<keyword evidence="6 7" id="KW-0472">Membrane</keyword>
<keyword evidence="4 7" id="KW-0812">Transmembrane</keyword>
<dbReference type="InterPro" id="IPR000515">
    <property type="entry name" value="MetI-like"/>
</dbReference>
<evidence type="ECO:0000256" key="6">
    <source>
        <dbReference type="ARBA" id="ARBA00023136"/>
    </source>
</evidence>
<accession>A0A6J6L1K5</accession>
<reference evidence="9" key="1">
    <citation type="submission" date="2020-05" db="EMBL/GenBank/DDBJ databases">
        <authorList>
            <person name="Chiriac C."/>
            <person name="Salcher M."/>
            <person name="Ghai R."/>
            <person name="Kavagutti S V."/>
        </authorList>
    </citation>
    <scope>NUCLEOTIDE SEQUENCE</scope>
</reference>
<keyword evidence="5 7" id="KW-1133">Transmembrane helix</keyword>
<dbReference type="PANTHER" id="PTHR43163">
    <property type="entry name" value="DIPEPTIDE TRANSPORT SYSTEM PERMEASE PROTEIN DPPB-RELATED"/>
    <property type="match status" value="1"/>
</dbReference>
<protein>
    <submittedName>
        <fullName evidence="9">Unannotated protein</fullName>
    </submittedName>
</protein>
<evidence type="ECO:0000256" key="7">
    <source>
        <dbReference type="SAM" id="Phobius"/>
    </source>
</evidence>
<sequence length="276" mass="29121">MNASPEALAQLESEYGLDKPVVAQYADWLTKAVRGDLGTSMLTGADIADEIAAKATVTLPLIALASVFALLIALPVGMLSALRHRKLDGFALNTTSQLGIAVPTFWMGVMLISLFALRTSLFPAGGFPDEGWSAWGECLRSLALPAITLGLAQGAVLARFARSATLDVMQQDYFRTARATGLTRARALHVHGVRNALIPVISVLGVQISTLIVGAIVVENVFALPGIGQMLLQDVAIRDYPKVQGIAVSATAMVFVVGLLIDVAMAAADPRARRTS</sequence>
<dbReference type="PANTHER" id="PTHR43163:SF6">
    <property type="entry name" value="DIPEPTIDE TRANSPORT SYSTEM PERMEASE PROTEIN DPPB-RELATED"/>
    <property type="match status" value="1"/>
</dbReference>
<proteinExistence type="predicted"/>
<evidence type="ECO:0000256" key="4">
    <source>
        <dbReference type="ARBA" id="ARBA00022692"/>
    </source>
</evidence>
<gene>
    <name evidence="9" type="ORF">UFOPK2166_01089</name>
</gene>
<comment type="subcellular location">
    <subcellularLocation>
        <location evidence="1">Cell membrane</location>
        <topology evidence="1">Multi-pass membrane protein</topology>
    </subcellularLocation>
</comment>
<feature type="transmembrane region" description="Helical" evidence="7">
    <location>
        <begin position="59"/>
        <end position="79"/>
    </location>
</feature>
<feature type="transmembrane region" description="Helical" evidence="7">
    <location>
        <begin position="100"/>
        <end position="122"/>
    </location>
</feature>
<dbReference type="InterPro" id="IPR035906">
    <property type="entry name" value="MetI-like_sf"/>
</dbReference>
<dbReference type="GO" id="GO:0005886">
    <property type="term" value="C:plasma membrane"/>
    <property type="evidence" value="ECO:0007669"/>
    <property type="project" value="UniProtKB-SubCell"/>
</dbReference>
<feature type="domain" description="ABC transmembrane type-1" evidence="8">
    <location>
        <begin position="55"/>
        <end position="265"/>
    </location>
</feature>
<dbReference type="GO" id="GO:0071916">
    <property type="term" value="F:dipeptide transmembrane transporter activity"/>
    <property type="evidence" value="ECO:0007669"/>
    <property type="project" value="TreeGrafter"/>
</dbReference>
<keyword evidence="3" id="KW-1003">Cell membrane</keyword>
<dbReference type="Gene3D" id="1.10.3720.10">
    <property type="entry name" value="MetI-like"/>
    <property type="match status" value="1"/>
</dbReference>
<feature type="transmembrane region" description="Helical" evidence="7">
    <location>
        <begin position="243"/>
        <end position="268"/>
    </location>
</feature>
<dbReference type="Pfam" id="PF00528">
    <property type="entry name" value="BPD_transp_1"/>
    <property type="match status" value="1"/>
</dbReference>
<dbReference type="SUPFAM" id="SSF161098">
    <property type="entry name" value="MetI-like"/>
    <property type="match status" value="1"/>
</dbReference>
<evidence type="ECO:0000256" key="2">
    <source>
        <dbReference type="ARBA" id="ARBA00022448"/>
    </source>
</evidence>
<evidence type="ECO:0000259" key="8">
    <source>
        <dbReference type="PROSITE" id="PS50928"/>
    </source>
</evidence>